<protein>
    <submittedName>
        <fullName evidence="4">3'(2'),5'-bisphosphate nucleotidase CysQ</fullName>
    </submittedName>
</protein>
<evidence type="ECO:0000256" key="1">
    <source>
        <dbReference type="ARBA" id="ARBA00022723"/>
    </source>
</evidence>
<feature type="binding site" evidence="3">
    <location>
        <position position="222"/>
    </location>
    <ligand>
        <name>Mg(2+)</name>
        <dbReference type="ChEBI" id="CHEBI:18420"/>
        <label>1</label>
        <note>catalytic</note>
    </ligand>
</feature>
<evidence type="ECO:0000313" key="4">
    <source>
        <dbReference type="EMBL" id="PJZ66440.1"/>
    </source>
</evidence>
<dbReference type="InterPro" id="IPR000760">
    <property type="entry name" value="Inositol_monophosphatase-like"/>
</dbReference>
<organism evidence="4 5">
    <name type="scientific">Leptospira wolffii</name>
    <dbReference type="NCBI Taxonomy" id="409998"/>
    <lineage>
        <taxon>Bacteria</taxon>
        <taxon>Pseudomonadati</taxon>
        <taxon>Spirochaetota</taxon>
        <taxon>Spirochaetia</taxon>
        <taxon>Leptospirales</taxon>
        <taxon>Leptospiraceae</taxon>
        <taxon>Leptospira</taxon>
    </lineage>
</organism>
<evidence type="ECO:0000256" key="3">
    <source>
        <dbReference type="PIRSR" id="PIRSR600760-2"/>
    </source>
</evidence>
<dbReference type="GO" id="GO:0046854">
    <property type="term" value="P:phosphatidylinositol phosphate biosynthetic process"/>
    <property type="evidence" value="ECO:0007669"/>
    <property type="project" value="InterPro"/>
</dbReference>
<comment type="cofactor">
    <cofactor evidence="3">
        <name>Mg(2+)</name>
        <dbReference type="ChEBI" id="CHEBI:18420"/>
    </cofactor>
</comment>
<dbReference type="CDD" id="cd01638">
    <property type="entry name" value="CysQ"/>
    <property type="match status" value="1"/>
</dbReference>
<dbReference type="PANTHER" id="PTHR20854:SF4">
    <property type="entry name" value="INOSITOL-1-MONOPHOSPHATASE-RELATED"/>
    <property type="match status" value="1"/>
</dbReference>
<dbReference type="GO" id="GO:0046872">
    <property type="term" value="F:metal ion binding"/>
    <property type="evidence" value="ECO:0007669"/>
    <property type="project" value="UniProtKB-KW"/>
</dbReference>
<feature type="binding site" evidence="3">
    <location>
        <position position="85"/>
    </location>
    <ligand>
        <name>Mg(2+)</name>
        <dbReference type="ChEBI" id="CHEBI:18420"/>
        <label>1</label>
        <note>catalytic</note>
    </ligand>
</feature>
<feature type="binding site" evidence="3">
    <location>
        <position position="88"/>
    </location>
    <ligand>
        <name>Mg(2+)</name>
        <dbReference type="ChEBI" id="CHEBI:18420"/>
        <label>1</label>
        <note>catalytic</note>
    </ligand>
</feature>
<dbReference type="Gene3D" id="3.40.190.80">
    <property type="match status" value="1"/>
</dbReference>
<dbReference type="PRINTS" id="PR00377">
    <property type="entry name" value="IMPHPHTASES"/>
</dbReference>
<dbReference type="Gene3D" id="3.30.540.10">
    <property type="entry name" value="Fructose-1,6-Bisphosphatase, subunit A, domain 1"/>
    <property type="match status" value="1"/>
</dbReference>
<dbReference type="PROSITE" id="PS00630">
    <property type="entry name" value="IMP_2"/>
    <property type="match status" value="1"/>
</dbReference>
<name>A0A2M9ZDB9_9LEPT</name>
<dbReference type="SUPFAM" id="SSF56655">
    <property type="entry name" value="Carbohydrate phosphatase"/>
    <property type="match status" value="1"/>
</dbReference>
<feature type="binding site" evidence="3">
    <location>
        <position position="66"/>
    </location>
    <ligand>
        <name>Mg(2+)</name>
        <dbReference type="ChEBI" id="CHEBI:18420"/>
        <label>1</label>
        <note>catalytic</note>
    </ligand>
</feature>
<keyword evidence="2 3" id="KW-0460">Magnesium</keyword>
<dbReference type="InterPro" id="IPR020550">
    <property type="entry name" value="Inositol_monophosphatase_CS"/>
</dbReference>
<reference evidence="4 5" key="1">
    <citation type="submission" date="2017-07" db="EMBL/GenBank/DDBJ databases">
        <title>Leptospira spp. isolated from tropical soils.</title>
        <authorList>
            <person name="Thibeaux R."/>
            <person name="Iraola G."/>
            <person name="Ferres I."/>
            <person name="Bierque E."/>
            <person name="Girault D."/>
            <person name="Soupe-Gilbert M.-E."/>
            <person name="Picardeau M."/>
            <person name="Goarant C."/>
        </authorList>
    </citation>
    <scope>NUCLEOTIDE SEQUENCE [LARGE SCALE GENOMIC DNA]</scope>
    <source>
        <strain evidence="4 5">FH2-C-A2</strain>
    </source>
</reference>
<dbReference type="RefSeq" id="WP_100758629.1">
    <property type="nucleotide sequence ID" value="NZ_NPDT01000002.1"/>
</dbReference>
<sequence>MRFPEEAEIVSKLVLEAADEIISIYNTDFQVREKTKGDPITEADLRANEIIAGGIRSLLKDPVYSEEETNFTPASAEGKRVWILDPIDGTREFVAKNPEFAISLGLVEKGKPIFGIVMNPAKGEFIWGIEGIGSGYVVLKPPFRKHEIDWSSHTKFLEDLRETNPKDVLVSVSEKKSGLYKDIPGNPEYRLLPMGSIAYKLALVGIGKYPLTLSLRPKNDWDVAGGIAILRASGGTELEIRSSKSYPFLSSRLGIGLLAGKKEFVESYWEKYKSFLQANVRDHW</sequence>
<dbReference type="AlphaFoldDB" id="A0A2M9ZDB9"/>
<accession>A0A2M9ZDB9</accession>
<dbReference type="GO" id="GO:0006020">
    <property type="term" value="P:inositol metabolic process"/>
    <property type="evidence" value="ECO:0007669"/>
    <property type="project" value="TreeGrafter"/>
</dbReference>
<dbReference type="Proteomes" id="UP000231912">
    <property type="component" value="Unassembled WGS sequence"/>
</dbReference>
<dbReference type="Pfam" id="PF00459">
    <property type="entry name" value="Inositol_P"/>
    <property type="match status" value="1"/>
</dbReference>
<feature type="binding site" evidence="3">
    <location>
        <position position="87"/>
    </location>
    <ligand>
        <name>Mg(2+)</name>
        <dbReference type="ChEBI" id="CHEBI:18420"/>
        <label>1</label>
        <note>catalytic</note>
    </ligand>
</feature>
<gene>
    <name evidence="4" type="ORF">CH371_09270</name>
</gene>
<comment type="caution">
    <text evidence="4">The sequence shown here is derived from an EMBL/GenBank/DDBJ whole genome shotgun (WGS) entry which is preliminary data.</text>
</comment>
<dbReference type="GO" id="GO:0008934">
    <property type="term" value="F:inositol monophosphate 1-phosphatase activity"/>
    <property type="evidence" value="ECO:0007669"/>
    <property type="project" value="TreeGrafter"/>
</dbReference>
<proteinExistence type="predicted"/>
<keyword evidence="1 3" id="KW-0479">Metal-binding</keyword>
<dbReference type="PANTHER" id="PTHR20854">
    <property type="entry name" value="INOSITOL MONOPHOSPHATASE"/>
    <property type="match status" value="1"/>
</dbReference>
<dbReference type="GO" id="GO:0007165">
    <property type="term" value="P:signal transduction"/>
    <property type="evidence" value="ECO:0007669"/>
    <property type="project" value="TreeGrafter"/>
</dbReference>
<evidence type="ECO:0000313" key="5">
    <source>
        <dbReference type="Proteomes" id="UP000231912"/>
    </source>
</evidence>
<dbReference type="EMBL" id="NPDT01000002">
    <property type="protein sequence ID" value="PJZ66440.1"/>
    <property type="molecule type" value="Genomic_DNA"/>
</dbReference>
<evidence type="ECO:0000256" key="2">
    <source>
        <dbReference type="ARBA" id="ARBA00022842"/>
    </source>
</evidence>